<organism evidence="1 2">
    <name type="scientific">Devosia marina</name>
    <dbReference type="NCBI Taxonomy" id="2683198"/>
    <lineage>
        <taxon>Bacteria</taxon>
        <taxon>Pseudomonadati</taxon>
        <taxon>Pseudomonadota</taxon>
        <taxon>Alphaproteobacteria</taxon>
        <taxon>Hyphomicrobiales</taxon>
        <taxon>Devosiaceae</taxon>
        <taxon>Devosia</taxon>
    </lineage>
</organism>
<dbReference type="AlphaFoldDB" id="A0A7X3K4E0"/>
<dbReference type="Gene3D" id="3.10.450.50">
    <property type="match status" value="1"/>
</dbReference>
<evidence type="ECO:0000313" key="1">
    <source>
        <dbReference type="EMBL" id="MVS99514.1"/>
    </source>
</evidence>
<evidence type="ECO:0008006" key="3">
    <source>
        <dbReference type="Google" id="ProtNLM"/>
    </source>
</evidence>
<gene>
    <name evidence="1" type="ORF">GO014_10825</name>
</gene>
<dbReference type="InterPro" id="IPR032710">
    <property type="entry name" value="NTF2-like_dom_sf"/>
</dbReference>
<keyword evidence="2" id="KW-1185">Reference proteome</keyword>
<reference evidence="1 2" key="1">
    <citation type="submission" date="2019-12" db="EMBL/GenBank/DDBJ databases">
        <title>Devosia maris sp. nov., isolated from the deep seawater.</title>
        <authorList>
            <person name="Liu Y."/>
        </authorList>
    </citation>
    <scope>NUCLEOTIDE SEQUENCE [LARGE SCALE GENOMIC DNA]</scope>
    <source>
        <strain evidence="1 2">L53-10-65</strain>
    </source>
</reference>
<comment type="caution">
    <text evidence="1">The sequence shown here is derived from an EMBL/GenBank/DDBJ whole genome shotgun (WGS) entry which is preliminary data.</text>
</comment>
<sequence length="64" mass="7219">MSAFDPATLPDPLSQYFKRTDPLDAAALFAPNASVRDEGALHRGQAAIALWLRSVEERYRPRYQ</sequence>
<dbReference type="Proteomes" id="UP000438106">
    <property type="component" value="Unassembled WGS sequence"/>
</dbReference>
<dbReference type="SUPFAM" id="SSF54427">
    <property type="entry name" value="NTF2-like"/>
    <property type="match status" value="1"/>
</dbReference>
<name>A0A7X3K4E0_9HYPH</name>
<evidence type="ECO:0000313" key="2">
    <source>
        <dbReference type="Proteomes" id="UP000438106"/>
    </source>
</evidence>
<dbReference type="EMBL" id="WQRF01000002">
    <property type="protein sequence ID" value="MVS99514.1"/>
    <property type="molecule type" value="Genomic_DNA"/>
</dbReference>
<accession>A0A7X3K4E0</accession>
<proteinExistence type="predicted"/>
<dbReference type="RefSeq" id="WP_157290320.1">
    <property type="nucleotide sequence ID" value="NZ_WQRF01000002.1"/>
</dbReference>
<protein>
    <recommendedName>
        <fullName evidence="3">SnoaL-like domain-containing protein</fullName>
    </recommendedName>
</protein>